<keyword evidence="3" id="KW-0378">Hydrolase</keyword>
<dbReference type="GO" id="GO:0004175">
    <property type="term" value="F:endopeptidase activity"/>
    <property type="evidence" value="ECO:0007669"/>
    <property type="project" value="UniProtKB-ARBA"/>
</dbReference>
<gene>
    <name evidence="3" type="ORF">SAMN05444280_101116</name>
</gene>
<evidence type="ECO:0000259" key="2">
    <source>
        <dbReference type="Pfam" id="PF02517"/>
    </source>
</evidence>
<feature type="transmembrane region" description="Helical" evidence="1">
    <location>
        <begin position="37"/>
        <end position="57"/>
    </location>
</feature>
<accession>A0A1M6A908</accession>
<dbReference type="EMBL" id="FQZE01000001">
    <property type="protein sequence ID" value="SHI32929.1"/>
    <property type="molecule type" value="Genomic_DNA"/>
</dbReference>
<dbReference type="RefSeq" id="WP_073163986.1">
    <property type="nucleotide sequence ID" value="NZ_FQZE01000001.1"/>
</dbReference>
<protein>
    <submittedName>
        <fullName evidence="3">CAAX protease self-immunity</fullName>
    </submittedName>
</protein>
<keyword evidence="3" id="KW-0645">Protease</keyword>
<feature type="transmembrane region" description="Helical" evidence="1">
    <location>
        <begin position="205"/>
        <end position="223"/>
    </location>
</feature>
<keyword evidence="1" id="KW-0812">Transmembrane</keyword>
<name>A0A1M6A908_9BACT</name>
<dbReference type="GO" id="GO:0006508">
    <property type="term" value="P:proteolysis"/>
    <property type="evidence" value="ECO:0007669"/>
    <property type="project" value="UniProtKB-KW"/>
</dbReference>
<feature type="transmembrane region" description="Helical" evidence="1">
    <location>
        <begin position="130"/>
        <end position="151"/>
    </location>
</feature>
<dbReference type="OrthoDB" id="9777755at2"/>
<evidence type="ECO:0000313" key="4">
    <source>
        <dbReference type="Proteomes" id="UP000184050"/>
    </source>
</evidence>
<organism evidence="3 4">
    <name type="scientific">Tangfeifania diversioriginum</name>
    <dbReference type="NCBI Taxonomy" id="1168035"/>
    <lineage>
        <taxon>Bacteria</taxon>
        <taxon>Pseudomonadati</taxon>
        <taxon>Bacteroidota</taxon>
        <taxon>Bacteroidia</taxon>
        <taxon>Marinilabiliales</taxon>
        <taxon>Prolixibacteraceae</taxon>
        <taxon>Tangfeifania</taxon>
    </lineage>
</organism>
<evidence type="ECO:0000256" key="1">
    <source>
        <dbReference type="SAM" id="Phobius"/>
    </source>
</evidence>
<keyword evidence="1" id="KW-0472">Membrane</keyword>
<feature type="transmembrane region" description="Helical" evidence="1">
    <location>
        <begin position="12"/>
        <end position="31"/>
    </location>
</feature>
<feature type="transmembrane region" description="Helical" evidence="1">
    <location>
        <begin position="85"/>
        <end position="110"/>
    </location>
</feature>
<feature type="domain" description="CAAX prenyl protease 2/Lysostaphin resistance protein A-like" evidence="2">
    <location>
        <begin position="133"/>
        <end position="218"/>
    </location>
</feature>
<keyword evidence="1" id="KW-1133">Transmembrane helix</keyword>
<proteinExistence type="predicted"/>
<dbReference type="Proteomes" id="UP000184050">
    <property type="component" value="Unassembled WGS sequence"/>
</dbReference>
<dbReference type="AlphaFoldDB" id="A0A1M6A908"/>
<feature type="transmembrane region" description="Helical" evidence="1">
    <location>
        <begin position="172"/>
        <end position="199"/>
    </location>
</feature>
<dbReference type="Pfam" id="PF02517">
    <property type="entry name" value="Rce1-like"/>
    <property type="match status" value="1"/>
</dbReference>
<dbReference type="InterPro" id="IPR003675">
    <property type="entry name" value="Rce1/LyrA-like_dom"/>
</dbReference>
<dbReference type="GO" id="GO:0080120">
    <property type="term" value="P:CAAX-box protein maturation"/>
    <property type="evidence" value="ECO:0007669"/>
    <property type="project" value="UniProtKB-ARBA"/>
</dbReference>
<sequence>MNLFYRRLPWYIELLLLTIGILGINISVVHIGYINIWTIFLCQLINLTGFAGILWLARNHLIRQNQDKKDCWFCFLRRKLKPEDILWIILIVVLSKITTSLVSEIDFLTYFDFKIFKRFSIVHISEKEQIISTVIFGLVLTLGVFAEEFYFRGYLFELQYKTFKKYTWMINGVSWSFFHLFSPTNFIVILPQCLIYSYVYQKRRNIWITIIAHLISNYLVLFSRVRYMI</sequence>
<reference evidence="3 4" key="1">
    <citation type="submission" date="2016-11" db="EMBL/GenBank/DDBJ databases">
        <authorList>
            <person name="Jaros S."/>
            <person name="Januszkiewicz K."/>
            <person name="Wedrychowicz H."/>
        </authorList>
    </citation>
    <scope>NUCLEOTIDE SEQUENCE [LARGE SCALE GENOMIC DNA]</scope>
    <source>
        <strain evidence="3 4">DSM 27063</strain>
    </source>
</reference>
<keyword evidence="4" id="KW-1185">Reference proteome</keyword>
<evidence type="ECO:0000313" key="3">
    <source>
        <dbReference type="EMBL" id="SHI32929.1"/>
    </source>
</evidence>